<dbReference type="OrthoDB" id="9791837at2"/>
<dbReference type="SUPFAM" id="SSF53335">
    <property type="entry name" value="S-adenosyl-L-methionine-dependent methyltransferases"/>
    <property type="match status" value="1"/>
</dbReference>
<accession>A0A157Q267</accession>
<dbReference type="STRING" id="123899.SAMEA3906487_02983"/>
<dbReference type="PANTHER" id="PTHR43591">
    <property type="entry name" value="METHYLTRANSFERASE"/>
    <property type="match status" value="1"/>
</dbReference>
<dbReference type="GO" id="GO:0008757">
    <property type="term" value="F:S-adenosylmethionine-dependent methyltransferase activity"/>
    <property type="evidence" value="ECO:0007669"/>
    <property type="project" value="InterPro"/>
</dbReference>
<dbReference type="AlphaFoldDB" id="A0A157Q267"/>
<keyword evidence="2" id="KW-0489">Methyltransferase</keyword>
<dbReference type="EC" id="2.1.1.-" evidence="2"/>
<dbReference type="Proteomes" id="UP000076825">
    <property type="component" value="Chromosome 1"/>
</dbReference>
<organism evidence="2 3">
    <name type="scientific">Bordetella trematum</name>
    <dbReference type="NCBI Taxonomy" id="123899"/>
    <lineage>
        <taxon>Bacteria</taxon>
        <taxon>Pseudomonadati</taxon>
        <taxon>Pseudomonadota</taxon>
        <taxon>Betaproteobacteria</taxon>
        <taxon>Burkholderiales</taxon>
        <taxon>Alcaligenaceae</taxon>
        <taxon>Bordetella</taxon>
    </lineage>
</organism>
<sequence>MGMDFHSDANKYSYASRQADGDWGQAIRRIVDPAGKRVVDVGCGGGIYARAWAGLGAAQVTGVDFSAEMVAAARERTGQAAGVRFAQGTAQRTGLPDGCADVVFQRALVHHLPELSPAFTEARRLLRPGGVLIVQDRTLEDACLPGSPGHVRGYFFEVFPALRAFEAGRRPDDAAVRAAMQACGFEAADSFQLWELRRRYADFAALAEDLRGRTGRSILHELDDVQLQTLIDGIGRALGNASPIQERDRWTLWHARRPG</sequence>
<dbReference type="KEGG" id="btrm:SAMEA390648702983"/>
<dbReference type="PATRIC" id="fig|123899.6.peg.2974"/>
<keyword evidence="2" id="KW-0808">Transferase</keyword>
<proteinExistence type="predicted"/>
<dbReference type="GO" id="GO:0032259">
    <property type="term" value="P:methylation"/>
    <property type="evidence" value="ECO:0007669"/>
    <property type="project" value="UniProtKB-KW"/>
</dbReference>
<dbReference type="Pfam" id="PF08241">
    <property type="entry name" value="Methyltransf_11"/>
    <property type="match status" value="1"/>
</dbReference>
<evidence type="ECO:0000313" key="3">
    <source>
        <dbReference type="Proteomes" id="UP000076825"/>
    </source>
</evidence>
<dbReference type="PANTHER" id="PTHR43591:SF99">
    <property type="entry name" value="OS06G0646000 PROTEIN"/>
    <property type="match status" value="1"/>
</dbReference>
<gene>
    <name evidence="2" type="primary">ubiE2</name>
    <name evidence="2" type="ORF">SAMEA3906487_02983</name>
</gene>
<reference evidence="2 3" key="1">
    <citation type="submission" date="2016-04" db="EMBL/GenBank/DDBJ databases">
        <authorList>
            <consortium name="Pathogen Informatics"/>
        </authorList>
    </citation>
    <scope>NUCLEOTIDE SEQUENCE [LARGE SCALE GENOMIC DNA]</scope>
    <source>
        <strain evidence="2 3">H044680328</strain>
    </source>
</reference>
<dbReference type="eggNOG" id="COG2226">
    <property type="taxonomic scope" value="Bacteria"/>
</dbReference>
<dbReference type="EMBL" id="LT546645">
    <property type="protein sequence ID" value="SAI71955.1"/>
    <property type="molecule type" value="Genomic_DNA"/>
</dbReference>
<evidence type="ECO:0000259" key="1">
    <source>
        <dbReference type="Pfam" id="PF08241"/>
    </source>
</evidence>
<dbReference type="InterPro" id="IPR029063">
    <property type="entry name" value="SAM-dependent_MTases_sf"/>
</dbReference>
<dbReference type="Gene3D" id="3.40.50.150">
    <property type="entry name" value="Vaccinia Virus protein VP39"/>
    <property type="match status" value="1"/>
</dbReference>
<dbReference type="CDD" id="cd02440">
    <property type="entry name" value="AdoMet_MTases"/>
    <property type="match status" value="1"/>
</dbReference>
<dbReference type="InterPro" id="IPR013216">
    <property type="entry name" value="Methyltransf_11"/>
</dbReference>
<name>A0A157Q267_9BORD</name>
<keyword evidence="3" id="KW-1185">Reference proteome</keyword>
<evidence type="ECO:0000313" key="2">
    <source>
        <dbReference type="EMBL" id="SAI71955.1"/>
    </source>
</evidence>
<feature type="domain" description="Methyltransferase type 11" evidence="1">
    <location>
        <begin position="39"/>
        <end position="134"/>
    </location>
</feature>
<protein>
    <submittedName>
        <fullName evidence="2">Methyltransferase</fullName>
        <ecNumber evidence="2">2.1.1.-</ecNumber>
    </submittedName>
</protein>